<feature type="transmembrane region" description="Helical" evidence="8">
    <location>
        <begin position="23"/>
        <end position="44"/>
    </location>
</feature>
<comment type="catalytic activity">
    <reaction evidence="6 8">
        <text>lipid IVA (E. coli) + CMP-3-deoxy-beta-D-manno-octulosonate = alpha-Kdo-(2-&gt;6)-lipid IVA (E. coli) + CMP + H(+)</text>
        <dbReference type="Rhea" id="RHEA:28066"/>
        <dbReference type="ChEBI" id="CHEBI:15378"/>
        <dbReference type="ChEBI" id="CHEBI:58603"/>
        <dbReference type="ChEBI" id="CHEBI:60364"/>
        <dbReference type="ChEBI" id="CHEBI:60377"/>
        <dbReference type="ChEBI" id="CHEBI:85987"/>
        <dbReference type="EC" id="2.4.99.12"/>
    </reaction>
</comment>
<dbReference type="GO" id="GO:0009244">
    <property type="term" value="P:lipopolysaccharide core region biosynthetic process"/>
    <property type="evidence" value="ECO:0007669"/>
    <property type="project" value="UniProtKB-UniRule"/>
</dbReference>
<keyword evidence="8" id="KW-0812">Transmembrane</keyword>
<gene>
    <name evidence="10" type="ORF">CLV33_105242</name>
</gene>
<dbReference type="Pfam" id="PF04413">
    <property type="entry name" value="Glycos_transf_N"/>
    <property type="match status" value="1"/>
</dbReference>
<evidence type="ECO:0000313" key="11">
    <source>
        <dbReference type="Proteomes" id="UP000251545"/>
    </source>
</evidence>
<comment type="subcellular location">
    <subcellularLocation>
        <location evidence="8">Cell membrane</location>
    </subcellularLocation>
</comment>
<dbReference type="InterPro" id="IPR039901">
    <property type="entry name" value="Kdotransferase"/>
</dbReference>
<proteinExistence type="inferred from homology"/>
<evidence type="ECO:0000313" key="10">
    <source>
        <dbReference type="EMBL" id="PQV48385.1"/>
    </source>
</evidence>
<sequence length="431" mass="48973">MNAIHRIVVKKCILAVKMMTLQFIYNIGISFTGFILKIVALFNAKIKLGVAGRQQTFKIINQHIKPTDQTLWFHCASLGEYEQGLPVFEKLRAHYKNHKIVLSFFSPSGFEIRKNSPIADVVVYLPIDTQKNAIQFLKLVNPELSVFVKYDIWPNYLKFLKANKLKAILISAVFRPQQIYFKSYGHLFRKSLYAFDHIFTQNESSKALLATIGYKNATVSGDTRFDRVSNQLKTNNTLDFIETFKQDYLCVVVGSSWPEDDALFIDFINNETPTEIKFIVAPHNIKTNQIKDLTSKLNTKTVLYSEKDQKQLKDYNVLIVDTIGLLSKIYSYADIAYVGGAMGTTGLHNTLEPAVFGVPIIIGPNHKKFPEAQAFINNGGMFSVANQKQFNDILKKLLEDGDFRHNTGSKNSEFVKKQSGAVIQILDYLRI</sequence>
<evidence type="ECO:0000256" key="1">
    <source>
        <dbReference type="ARBA" id="ARBA00004713"/>
    </source>
</evidence>
<dbReference type="InterPro" id="IPR038107">
    <property type="entry name" value="Glycos_transf_N_sf"/>
</dbReference>
<evidence type="ECO:0000256" key="2">
    <source>
        <dbReference type="ARBA" id="ARBA00012621"/>
    </source>
</evidence>
<dbReference type="RefSeq" id="WP_244906419.1">
    <property type="nucleotide sequence ID" value="NZ_PVEO01000005.1"/>
</dbReference>
<comment type="caution">
    <text evidence="10">The sequence shown here is derived from an EMBL/GenBank/DDBJ whole genome shotgun (WGS) entry which is preliminary data.</text>
</comment>
<comment type="similarity">
    <text evidence="8">Belongs to the glycosyltransferase group 1 family.</text>
</comment>
<comment type="pathway">
    <text evidence="1 8">Bacterial outer membrane biogenesis; LPS core biosynthesis.</text>
</comment>
<feature type="active site" description="Proton acceptor" evidence="7">
    <location>
        <position position="80"/>
    </location>
</feature>
<evidence type="ECO:0000256" key="4">
    <source>
        <dbReference type="ARBA" id="ARBA00022679"/>
    </source>
</evidence>
<name>A0A362WZS4_9FLAO</name>
<evidence type="ECO:0000259" key="9">
    <source>
        <dbReference type="Pfam" id="PF04413"/>
    </source>
</evidence>
<dbReference type="EC" id="2.4.99.12" evidence="2 8"/>
<dbReference type="GO" id="GO:0043842">
    <property type="term" value="F:Kdo transferase activity"/>
    <property type="evidence" value="ECO:0007669"/>
    <property type="project" value="UniProtKB-EC"/>
</dbReference>
<dbReference type="Proteomes" id="UP000251545">
    <property type="component" value="Unassembled WGS sequence"/>
</dbReference>
<organism evidence="10 11">
    <name type="scientific">Jejuia pallidilutea</name>
    <dbReference type="NCBI Taxonomy" id="504487"/>
    <lineage>
        <taxon>Bacteria</taxon>
        <taxon>Pseudomonadati</taxon>
        <taxon>Bacteroidota</taxon>
        <taxon>Flavobacteriia</taxon>
        <taxon>Flavobacteriales</taxon>
        <taxon>Flavobacteriaceae</taxon>
        <taxon>Jejuia</taxon>
    </lineage>
</organism>
<evidence type="ECO:0000256" key="7">
    <source>
        <dbReference type="PIRSR" id="PIRSR639901-1"/>
    </source>
</evidence>
<comment type="function">
    <text evidence="8">Involved in lipopolysaccharide (LPS) biosynthesis. Catalyzes the transfer of 3-deoxy-D-manno-octulosonate (Kdo) residue(s) from CMP-Kdo to lipid IV(A), the tetraacyldisaccharide-1,4'-bisphosphate precursor of lipid A.</text>
</comment>
<accession>A0A362WZS4</accession>
<keyword evidence="8" id="KW-1133">Transmembrane helix</keyword>
<dbReference type="GO" id="GO:0005886">
    <property type="term" value="C:plasma membrane"/>
    <property type="evidence" value="ECO:0007669"/>
    <property type="project" value="UniProtKB-SubCell"/>
</dbReference>
<keyword evidence="8" id="KW-0448">Lipopolysaccharide biosynthesis</keyword>
<evidence type="ECO:0000256" key="8">
    <source>
        <dbReference type="RuleBase" id="RU365103"/>
    </source>
</evidence>
<reference evidence="10 11" key="1">
    <citation type="submission" date="2018-02" db="EMBL/GenBank/DDBJ databases">
        <title>Genomic Encyclopedia of Archaeal and Bacterial Type Strains, Phase II (KMG-II): from individual species to whole genera.</title>
        <authorList>
            <person name="Goeker M."/>
        </authorList>
    </citation>
    <scope>NUCLEOTIDE SEQUENCE [LARGE SCALE GENOMIC DNA]</scope>
    <source>
        <strain evidence="10 11">DSM 21165</strain>
    </source>
</reference>
<dbReference type="InterPro" id="IPR007507">
    <property type="entry name" value="Glycos_transf_N"/>
</dbReference>
<evidence type="ECO:0000256" key="3">
    <source>
        <dbReference type="ARBA" id="ARBA00019077"/>
    </source>
</evidence>
<dbReference type="PANTHER" id="PTHR42755">
    <property type="entry name" value="3-DEOXY-MANNO-OCTULOSONATE CYTIDYLYLTRANSFERASE"/>
    <property type="match status" value="1"/>
</dbReference>
<dbReference type="EMBL" id="PVEO01000005">
    <property type="protein sequence ID" value="PQV48385.1"/>
    <property type="molecule type" value="Genomic_DNA"/>
</dbReference>
<dbReference type="AlphaFoldDB" id="A0A362WZS4"/>
<feature type="domain" description="3-deoxy-D-manno-octulosonic-acid transferase N-terminal" evidence="9">
    <location>
        <begin position="56"/>
        <end position="226"/>
    </location>
</feature>
<keyword evidence="4 8" id="KW-0808">Transferase</keyword>
<dbReference type="Gene3D" id="3.40.50.2000">
    <property type="entry name" value="Glycogen Phosphorylase B"/>
    <property type="match status" value="1"/>
</dbReference>
<evidence type="ECO:0000256" key="5">
    <source>
        <dbReference type="ARBA" id="ARBA00031445"/>
    </source>
</evidence>
<dbReference type="GO" id="GO:0009245">
    <property type="term" value="P:lipid A biosynthetic process"/>
    <property type="evidence" value="ECO:0007669"/>
    <property type="project" value="TreeGrafter"/>
</dbReference>
<keyword evidence="8" id="KW-1003">Cell membrane</keyword>
<protein>
    <recommendedName>
        <fullName evidence="3 8">3-deoxy-D-manno-octulosonic acid transferase</fullName>
        <shortName evidence="8">Kdo transferase</shortName>
        <ecNumber evidence="2 8">2.4.99.12</ecNumber>
    </recommendedName>
    <alternativeName>
        <fullName evidence="5 8">Lipid IV(A) 3-deoxy-D-manno-octulosonic acid transferase</fullName>
    </alternativeName>
</protein>
<dbReference type="Gene3D" id="3.40.50.11720">
    <property type="entry name" value="3-Deoxy-D-manno-octulosonic-acid transferase, N-terminal domain"/>
    <property type="match status" value="1"/>
</dbReference>
<dbReference type="SUPFAM" id="SSF53756">
    <property type="entry name" value="UDP-Glycosyltransferase/glycogen phosphorylase"/>
    <property type="match status" value="1"/>
</dbReference>
<dbReference type="PANTHER" id="PTHR42755:SF1">
    <property type="entry name" value="3-DEOXY-D-MANNO-OCTULOSONIC ACID TRANSFERASE, MITOCHONDRIAL-RELATED"/>
    <property type="match status" value="1"/>
</dbReference>
<evidence type="ECO:0000256" key="6">
    <source>
        <dbReference type="ARBA" id="ARBA00049183"/>
    </source>
</evidence>
<dbReference type="UniPathway" id="UPA00958"/>
<keyword evidence="8" id="KW-0472">Membrane</keyword>